<keyword evidence="6" id="KW-0106">Calcium</keyword>
<feature type="region of interest" description="Disordered" evidence="7">
    <location>
        <begin position="576"/>
        <end position="597"/>
    </location>
</feature>
<organism evidence="10 11">
    <name type="scientific">Thalassotalea fonticola</name>
    <dbReference type="NCBI Taxonomy" id="3065649"/>
    <lineage>
        <taxon>Bacteria</taxon>
        <taxon>Pseudomonadati</taxon>
        <taxon>Pseudomonadota</taxon>
        <taxon>Gammaproteobacteria</taxon>
        <taxon>Alteromonadales</taxon>
        <taxon>Colwelliaceae</taxon>
        <taxon>Thalassotalea</taxon>
    </lineage>
</organism>
<feature type="chain" id="PRO_5045308654" evidence="8">
    <location>
        <begin position="23"/>
        <end position="784"/>
    </location>
</feature>
<gene>
    <name evidence="10" type="ORF">RI844_02545</name>
</gene>
<evidence type="ECO:0000256" key="8">
    <source>
        <dbReference type="SAM" id="SignalP"/>
    </source>
</evidence>
<keyword evidence="4 8" id="KW-0732">Signal</keyword>
<evidence type="ECO:0000259" key="9">
    <source>
        <dbReference type="Pfam" id="PF00884"/>
    </source>
</evidence>
<sequence>MKKSLIKLSLMATLLLSFNVLSAVSKPNILFILVDDASPEAYSAYGIEDLGTASTPNIDSIADNGVIFATALAPSICQPSRVQIMTGRYANRTGNYYNAIWHSSDATTLYQRHIPFSKVLKDAGYATAIAGKWDAGPPSKLTSDVGFDQFMIKAYHNQIKNLPGFASWGGTEHYEEPPNKPSRYWYPAYTTNVVYNSQQQAFTSQLQETDLLPSVLSDYGPNLEARFISGFIEKSVANEQPFLAYWPTVAPHGTGRGRLPSTPTRGVIGDLGDGPYGNSKPAVGSVEYLARFQALNEYLDSQIGEVLAKIRELGIEDNTIIIFASDNATAIAGKTRGVERGSHVALMLSGPGIKQRAGLSTALTDTSDLAPTLIELALVSDMPETKHDFDGRSLVPFLSGQAEQHRDWIYANTAGSQILRTEHYLLEAVNQLYPDYPDAVQGRFYYTGDNRFGQSYQLLDQDTEQIHVQQRARFQKIIELAPLPSLSRAELSDDEISKLTAGNDTRPDKHLFNDKYHKFYPEDFSLWSNLTQITEQLTDSDLDTLPDHWESNFGLDILNSLDANQDADQDGLTNLQEYQYGSNPNSTDSDGDTLPDNWEVNNQLDPLNPNDALIDNDNDDLSNILEYQYLTSPHNTDSDGDTLPDGWEARHHLDPTNPDDAELDTDSDELSNVMEFFHGTEPLNKDSDADGLPDGWEITHQLDPLNGDDAQADNDNDDISNIDEYLQQSDPNRKESTDNTGNTDNNESGSPEEEKSSAAGALYSSLIVFLFIAHRQRISKRMAV</sequence>
<dbReference type="Pfam" id="PF18884">
    <property type="entry name" value="TSP3_bac"/>
    <property type="match status" value="3"/>
</dbReference>
<dbReference type="InterPro" id="IPR050738">
    <property type="entry name" value="Sulfatase"/>
</dbReference>
<feature type="region of interest" description="Disordered" evidence="7">
    <location>
        <begin position="631"/>
        <end position="665"/>
    </location>
</feature>
<comment type="similarity">
    <text evidence="2">Belongs to the sulfatase family.</text>
</comment>
<evidence type="ECO:0000256" key="5">
    <source>
        <dbReference type="ARBA" id="ARBA00022801"/>
    </source>
</evidence>
<name>A0ABZ0GQQ7_9GAMM</name>
<evidence type="ECO:0000313" key="11">
    <source>
        <dbReference type="Proteomes" id="UP001301442"/>
    </source>
</evidence>
<evidence type="ECO:0000256" key="6">
    <source>
        <dbReference type="ARBA" id="ARBA00022837"/>
    </source>
</evidence>
<dbReference type="EMBL" id="CP136600">
    <property type="protein sequence ID" value="WOH38133.1"/>
    <property type="molecule type" value="Genomic_DNA"/>
</dbReference>
<accession>A0ABZ0GQQ7</accession>
<feature type="compositionally biased region" description="Polar residues" evidence="7">
    <location>
        <begin position="738"/>
        <end position="749"/>
    </location>
</feature>
<protein>
    <submittedName>
        <fullName evidence="10">Sulfatase-like hydrolase/transferase</fullName>
    </submittedName>
</protein>
<feature type="compositionally biased region" description="Polar residues" evidence="7">
    <location>
        <begin position="576"/>
        <end position="588"/>
    </location>
</feature>
<keyword evidence="11" id="KW-1185">Reference proteome</keyword>
<dbReference type="Proteomes" id="UP001301442">
    <property type="component" value="Chromosome"/>
</dbReference>
<dbReference type="PANTHER" id="PTHR42693:SF53">
    <property type="entry name" value="ENDO-4-O-SULFATASE"/>
    <property type="match status" value="1"/>
</dbReference>
<evidence type="ECO:0000256" key="3">
    <source>
        <dbReference type="ARBA" id="ARBA00022525"/>
    </source>
</evidence>
<feature type="compositionally biased region" description="Acidic residues" evidence="7">
    <location>
        <begin position="710"/>
        <end position="721"/>
    </location>
</feature>
<dbReference type="InterPro" id="IPR017850">
    <property type="entry name" value="Alkaline_phosphatase_core_sf"/>
</dbReference>
<feature type="domain" description="Sulfatase N-terminal" evidence="9">
    <location>
        <begin position="27"/>
        <end position="377"/>
    </location>
</feature>
<comment type="subcellular location">
    <subcellularLocation>
        <location evidence="1">Secreted</location>
    </subcellularLocation>
</comment>
<evidence type="ECO:0000256" key="4">
    <source>
        <dbReference type="ARBA" id="ARBA00022729"/>
    </source>
</evidence>
<dbReference type="PANTHER" id="PTHR42693">
    <property type="entry name" value="ARYLSULFATASE FAMILY MEMBER"/>
    <property type="match status" value="1"/>
</dbReference>
<dbReference type="Gene3D" id="3.40.720.10">
    <property type="entry name" value="Alkaline Phosphatase, subunit A"/>
    <property type="match status" value="1"/>
</dbReference>
<dbReference type="Pfam" id="PF00884">
    <property type="entry name" value="Sulfatase"/>
    <property type="match status" value="1"/>
</dbReference>
<proteinExistence type="inferred from homology"/>
<reference evidence="10 11" key="1">
    <citation type="submission" date="2023-09" db="EMBL/GenBank/DDBJ databases">
        <authorList>
            <person name="Qi X."/>
        </authorList>
    </citation>
    <scope>NUCLEOTIDE SEQUENCE [LARGE SCALE GENOMIC DNA]</scope>
    <source>
        <strain evidence="10 11">S1-1</strain>
    </source>
</reference>
<dbReference type="InterPro" id="IPR059100">
    <property type="entry name" value="TSP3_bac"/>
</dbReference>
<feature type="signal peptide" evidence="8">
    <location>
        <begin position="1"/>
        <end position="22"/>
    </location>
</feature>
<evidence type="ECO:0000256" key="7">
    <source>
        <dbReference type="SAM" id="MobiDB-lite"/>
    </source>
</evidence>
<feature type="region of interest" description="Disordered" evidence="7">
    <location>
        <begin position="678"/>
        <end position="758"/>
    </location>
</feature>
<evidence type="ECO:0000256" key="1">
    <source>
        <dbReference type="ARBA" id="ARBA00004613"/>
    </source>
</evidence>
<dbReference type="InterPro" id="IPR000917">
    <property type="entry name" value="Sulfatase_N"/>
</dbReference>
<keyword evidence="5" id="KW-0378">Hydrolase</keyword>
<keyword evidence="3" id="KW-0964">Secreted</keyword>
<evidence type="ECO:0000313" key="10">
    <source>
        <dbReference type="EMBL" id="WOH38133.1"/>
    </source>
</evidence>
<dbReference type="SUPFAM" id="SSF53649">
    <property type="entry name" value="Alkaline phosphatase-like"/>
    <property type="match status" value="1"/>
</dbReference>
<dbReference type="RefSeq" id="WP_348396906.1">
    <property type="nucleotide sequence ID" value="NZ_CP136600.1"/>
</dbReference>
<evidence type="ECO:0000256" key="2">
    <source>
        <dbReference type="ARBA" id="ARBA00008779"/>
    </source>
</evidence>